<protein>
    <submittedName>
        <fullName evidence="1">Uncharacterized protein</fullName>
    </submittedName>
</protein>
<keyword evidence="2" id="KW-1185">Reference proteome</keyword>
<gene>
    <name evidence="1" type="ORF">T02_15186</name>
</gene>
<accession>A0A0V1L4K5</accession>
<proteinExistence type="predicted"/>
<reference evidence="1 2" key="1">
    <citation type="submission" date="2015-05" db="EMBL/GenBank/DDBJ databases">
        <title>Evolution of Trichinella species and genotypes.</title>
        <authorList>
            <person name="Korhonen P.K."/>
            <person name="Edoardo P."/>
            <person name="Giuseppe L.R."/>
            <person name="Gasser R.B."/>
        </authorList>
    </citation>
    <scope>NUCLEOTIDE SEQUENCE [LARGE SCALE GENOMIC DNA]</scope>
    <source>
        <strain evidence="1">ISS10</strain>
    </source>
</reference>
<sequence length="156" mass="18157">MEFDNVTRSLPLETVFQDFTRWLVNNNVPQRTEHRNWSFADKKGYTIQKYVNDKSNSDICMVHQDVMVPTPSMPVPLVHGFFCAIAFFLESWLLEMDLTTPKSSYSCVHRHWPIALSSRSVNQWCHIQWKPSLKLAHCVTKGTDFFPGYVMSLNGR</sequence>
<evidence type="ECO:0000313" key="1">
    <source>
        <dbReference type="EMBL" id="KRZ53982.1"/>
    </source>
</evidence>
<evidence type="ECO:0000313" key="2">
    <source>
        <dbReference type="Proteomes" id="UP000054721"/>
    </source>
</evidence>
<dbReference type="OrthoDB" id="10317119at2759"/>
<dbReference type="AlphaFoldDB" id="A0A0V1L4K5"/>
<dbReference type="EMBL" id="JYDW01000149">
    <property type="protein sequence ID" value="KRZ53982.1"/>
    <property type="molecule type" value="Genomic_DNA"/>
</dbReference>
<dbReference type="Proteomes" id="UP000054721">
    <property type="component" value="Unassembled WGS sequence"/>
</dbReference>
<name>A0A0V1L4K5_9BILA</name>
<comment type="caution">
    <text evidence="1">The sequence shown here is derived from an EMBL/GenBank/DDBJ whole genome shotgun (WGS) entry which is preliminary data.</text>
</comment>
<organism evidence="1 2">
    <name type="scientific">Trichinella nativa</name>
    <dbReference type="NCBI Taxonomy" id="6335"/>
    <lineage>
        <taxon>Eukaryota</taxon>
        <taxon>Metazoa</taxon>
        <taxon>Ecdysozoa</taxon>
        <taxon>Nematoda</taxon>
        <taxon>Enoplea</taxon>
        <taxon>Dorylaimia</taxon>
        <taxon>Trichinellida</taxon>
        <taxon>Trichinellidae</taxon>
        <taxon>Trichinella</taxon>
    </lineage>
</organism>